<sequence length="746" mass="82083">MLLSPNNVRQSLTLTSLPPSQSVNVKAAMDSEDKERLREWLILNLEPISDADPEVLSKYVLALVQHDPQKTGLHDTCVSKLEEFLGDETAGFVAKLFKALASGSYKASQANNKAPTDEKSRNSNSLENDVSRRRERIPSDDEEEQRRYSKRRRDDDRPKNHEYKRLQGSPRRDSGLNRRQPFTTRDGGMRGPMGGRGPFGMGGDHRRNFPPEWGIPPQGMWPPHFPPPRGAGYPSDFEHSGYMVENGGGMMPPPHMMMPHPMGGRGQFFHAGGRGGRGGQGGRGNYYAGRDGENSEVTVAKTTLHVRHVDPKFVNMTMLSLHFSKFGNVVNVQMRPSAKCAFVQYATEEEAKKAFHSPLPVCNNRFISVKWAKHDAQSLESITATDGSDGAHKGETRENDASKEKTRETTVLAETDTSKTEDAGGQSESSSDVKPENNMTAEELRAAALEKGRLVLEQKRELLEKQRTLQKQKEALIKRQLAQQKELLERMSTNSAQFSVAEKRDLLNKITALSAELKALTPRHSVVSPSAVTAETRGTLNGLKAELSALEAEASGSGPGRGGRWSSGHGYRGSRGGRGRRRYGRGSHTLDNRTTIVKVANLPEEARDPVVLTQHFGNFGAVERVVMDETAPGQGFIKFQDRYAGQAALNHGNVFADKQLEMGWVESEDAPAEFTRTDSPMEAAAGLAEATGSSDQVRLANVVRGSYSDWLTGSVVCSLGFCERVVVDFYVRVSAIVMSAQPKKPL</sequence>
<protein>
    <submittedName>
        <fullName evidence="1">Uncharacterized protein</fullName>
    </submittedName>
</protein>
<proteinExistence type="predicted"/>
<keyword evidence="2" id="KW-1185">Reference proteome</keyword>
<evidence type="ECO:0000313" key="2">
    <source>
        <dbReference type="Proteomes" id="UP001163321"/>
    </source>
</evidence>
<comment type="caution">
    <text evidence="1">The sequence shown here is derived from an EMBL/GenBank/DDBJ whole genome shotgun (WGS) entry which is preliminary data.</text>
</comment>
<reference evidence="1 2" key="1">
    <citation type="journal article" date="2022" name="bioRxiv">
        <title>The genome of the oomycete Peronosclerospora sorghi, a cosmopolitan pathogen of maize and sorghum, is inflated with dispersed pseudogenes.</title>
        <authorList>
            <person name="Fletcher K."/>
            <person name="Martin F."/>
            <person name="Isakeit T."/>
            <person name="Cavanaugh K."/>
            <person name="Magill C."/>
            <person name="Michelmore R."/>
        </authorList>
    </citation>
    <scope>NUCLEOTIDE SEQUENCE [LARGE SCALE GENOMIC DNA]</scope>
    <source>
        <strain evidence="1">P6</strain>
    </source>
</reference>
<organism evidence="1 2">
    <name type="scientific">Peronosclerospora sorghi</name>
    <dbReference type="NCBI Taxonomy" id="230839"/>
    <lineage>
        <taxon>Eukaryota</taxon>
        <taxon>Sar</taxon>
        <taxon>Stramenopiles</taxon>
        <taxon>Oomycota</taxon>
        <taxon>Peronosporomycetes</taxon>
        <taxon>Peronosporales</taxon>
        <taxon>Peronosporaceae</taxon>
        <taxon>Peronosclerospora</taxon>
    </lineage>
</organism>
<accession>A0ACC0W2E2</accession>
<dbReference type="Proteomes" id="UP001163321">
    <property type="component" value="Chromosome 4"/>
</dbReference>
<gene>
    <name evidence="1" type="ORF">PsorP6_006052</name>
</gene>
<evidence type="ECO:0000313" key="1">
    <source>
        <dbReference type="EMBL" id="KAI9912909.1"/>
    </source>
</evidence>
<name>A0ACC0W2E2_9STRA</name>
<dbReference type="EMBL" id="CM047583">
    <property type="protein sequence ID" value="KAI9912909.1"/>
    <property type="molecule type" value="Genomic_DNA"/>
</dbReference>